<keyword evidence="10" id="KW-0998">Cell outer membrane</keyword>
<dbReference type="InterPro" id="IPR008635">
    <property type="entry name" value="Coiled_stalk_dom"/>
</dbReference>
<dbReference type="Gene3D" id="3.30.1300.30">
    <property type="entry name" value="GSPII I/J protein-like"/>
    <property type="match status" value="1"/>
</dbReference>
<dbReference type="Pfam" id="PF05658">
    <property type="entry name" value="YadA_head"/>
    <property type="match status" value="5"/>
</dbReference>
<evidence type="ECO:0000256" key="10">
    <source>
        <dbReference type="ARBA" id="ARBA00023237"/>
    </source>
</evidence>
<evidence type="ECO:0000256" key="6">
    <source>
        <dbReference type="ARBA" id="ARBA00022692"/>
    </source>
</evidence>
<evidence type="ECO:0000256" key="9">
    <source>
        <dbReference type="ARBA" id="ARBA00023136"/>
    </source>
</evidence>
<evidence type="ECO:0000256" key="12">
    <source>
        <dbReference type="SAM" id="MobiDB-lite"/>
    </source>
</evidence>
<dbReference type="Pfam" id="PF05662">
    <property type="entry name" value="YadA_stalk"/>
    <property type="match status" value="3"/>
</dbReference>
<feature type="compositionally biased region" description="Polar residues" evidence="12">
    <location>
        <begin position="69"/>
        <end position="81"/>
    </location>
</feature>
<feature type="coiled-coil region" evidence="11">
    <location>
        <begin position="2872"/>
        <end position="2923"/>
    </location>
</feature>
<dbReference type="Gene3D" id="6.20.50.100">
    <property type="match status" value="1"/>
</dbReference>
<dbReference type="InterPro" id="IPR005594">
    <property type="entry name" value="YadA_C"/>
</dbReference>
<evidence type="ECO:0000256" key="8">
    <source>
        <dbReference type="ARBA" id="ARBA00022927"/>
    </source>
</evidence>
<evidence type="ECO:0000256" key="2">
    <source>
        <dbReference type="ARBA" id="ARBA00004442"/>
    </source>
</evidence>
<evidence type="ECO:0000256" key="1">
    <source>
        <dbReference type="ARBA" id="ARBA00004241"/>
    </source>
</evidence>
<dbReference type="SUPFAM" id="SSF101967">
    <property type="entry name" value="Adhesin YadA, collagen-binding domain"/>
    <property type="match status" value="2"/>
</dbReference>
<keyword evidence="4" id="KW-0813">Transport</keyword>
<evidence type="ECO:0000259" key="15">
    <source>
        <dbReference type="Pfam" id="PF05662"/>
    </source>
</evidence>
<feature type="domain" description="Trimeric autotransporter adhesin YadA-like head" evidence="14">
    <location>
        <begin position="560"/>
        <end position="584"/>
    </location>
</feature>
<keyword evidence="6" id="KW-0812">Transmembrane</keyword>
<comment type="subcellular location">
    <subcellularLocation>
        <location evidence="2">Cell outer membrane</location>
    </subcellularLocation>
    <subcellularLocation>
        <location evidence="1">Cell surface</location>
    </subcellularLocation>
</comment>
<evidence type="ECO:0000256" key="3">
    <source>
        <dbReference type="ARBA" id="ARBA00005848"/>
    </source>
</evidence>
<keyword evidence="11" id="KW-0175">Coiled coil</keyword>
<dbReference type="InterPro" id="IPR024973">
    <property type="entry name" value="ESPR"/>
</dbReference>
<evidence type="ECO:0000259" key="13">
    <source>
        <dbReference type="Pfam" id="PF03895"/>
    </source>
</evidence>
<protein>
    <submittedName>
        <fullName evidence="17">ESPR-type extended signal peptide-containing protein</fullName>
    </submittedName>
</protein>
<dbReference type="Pfam" id="PF03895">
    <property type="entry name" value="YadA_anchor"/>
    <property type="match status" value="1"/>
</dbReference>
<feature type="domain" description="Trimeric autotransporter adhesin YadA-like C-terminal membrane anchor" evidence="13">
    <location>
        <begin position="2807"/>
        <end position="2861"/>
    </location>
</feature>
<dbReference type="InterPro" id="IPR045584">
    <property type="entry name" value="Pilin-like"/>
</dbReference>
<dbReference type="SUPFAM" id="SSF54523">
    <property type="entry name" value="Pili subunits"/>
    <property type="match status" value="1"/>
</dbReference>
<evidence type="ECO:0000313" key="17">
    <source>
        <dbReference type="EMBL" id="MFG6273643.1"/>
    </source>
</evidence>
<name>A0ABW7DQJ2_9FIRM</name>
<reference evidence="17 18" key="1">
    <citation type="submission" date="2024-10" db="EMBL/GenBank/DDBJ databases">
        <authorList>
            <person name="Sang B.-I."/>
            <person name="Prabhaharan D."/>
        </authorList>
    </citation>
    <scope>NUCLEOTIDE SEQUENCE [LARGE SCALE GENOMIC DNA]</scope>
    <source>
        <strain evidence="17 18">MH</strain>
    </source>
</reference>
<keyword evidence="8" id="KW-0653">Protein transport</keyword>
<evidence type="ECO:0000259" key="16">
    <source>
        <dbReference type="Pfam" id="PF13018"/>
    </source>
</evidence>
<sequence length="2924" mass="296646">MNRVYKVIWNRTKQCYMVVSEFAKQAGKVKSTHLFAAMGKTTAAVGLGAVLLLGPGLDVSAATGKVIGGTSTNQAQGTDATVSGGGDNEAIGEGSSVSGGSQGKATGQRSSVTGGAQNQAAGQYATVNGGTGNKAFGFGSSVIGGTGNVVGKMAVDENGNPKFKDSKGNEVTGTITIDNQGNQILVDSNGKQIKDANPYPDPNSFAGSVAVAIGGYSSSVQGSYSVGIAGGSTSELASNSLAAGRQATATVANGVAIGYESTASVINSSRAADKEGRIVSFGHQKGDAYYDVDYQNHTVTEHKYDSAAYNRLVNVADGIDDHDVVVMEQLKNAKAEAVADAKTNIKVKGDEVNVHAEDSTDKDGVRTTTISLKPKVTLQDSTDATGSQAVVLDGTAGTISAGLSTDQEHFVSLDGTAGLAQIGAVSIGKQNDYTYTYLAPAYDAKGNMSLTSARATESGTYITGLSNKTWTPGKYASGRAATEDQLEQAGRHFLSIKATNNSGAVAENTLANYYNDGATGANSMAFGVAAKASGNLSTAMGINSTAGGLGALAVGYGNKATGTESVSVGTENMAAGNFSVALGVSANAGTANTDAYSTANGAAVAVGFATQATRTGSSAYGYNAKATADEATALGVSSKASEEGAVALGAHSVANTAKGAVGYLAGDSDTSTIWKSTAGAVSLGGSTRDEKGNAITVSRQITNLAAGTNDSDAVNVAQLKAVESKGLNFQGNNTDTTVHVNQGGTLQIQGSGVKETAEYSGENIRVTGVSTTADDGKTVTTKLNIGLDKNIRVDSVTAGLATTGTIQGYAGAVKIVGPSADSTKYETTSLTTAYDSNAKAVDGTAVNRLQYTDGNGTTKHTVATLEDGLKLAGDTGTGMVKLDSTLSVTGGETDGAKLASGNNIGVTASDGKLQLQLAKDVKGLNSIAAGTVVMGSQADGADATKTGNYVTGLDNRAWTVGTTQAVSGRAATEDQLQSVADVVDTNRSDIAANKINIAKGLNFSTNTADTGSSTGYKVVNKALGDTVSIKAHDTQKNHTYKTDNLTTAFDENGNIVVKMDTQLTADKVTVGTGSNALTLDGSNGSLTTGSSTLNGSGLTITNGPSLTTSGISGGSQQITSVASGATGVDTANKPVYGKTDNAANIGDVRTIAAQMVTVSKDSAKNNTKVTKTTKTDGTVDYEVALNDTLTVGDHAVLNGNAGTLSLGNLLFMDGSNGYGTIGSLHLGNYTGTDSAWTLTDNKNGTVAAGTYLTGLTNTAWNTSDPTYVSGRAATEDELAAVSNTVNTGWNAQVDGTTLKTVTPASNLNFAAGDNMALTGSGSGSTITIATQPDVQFNTVAVKGKDGTYTGGINIGVQAGGGANGSATDTIASITGLKNTEWTTNSYMSGRAATEDQLNAVAQQIKGEVSASDIYATGASVSYADNGTGTGTLKMSNPNKTGTISGLHDFYVKSGSVSDDGKTMTLTRNGGPDNNSTVTVDLTPVYNNDDRLVASDAADGVYVVDADGKVTLHVTNAADESTGKDPTNIVISGLASKAELDQGINFTASAKADGATKDSYNAKLGSTIGVFGKNQDGHTYNSNNINTTIDDKGNIRVLLDDNLTATSLTAGSKTTADATGVDGIVKATGQGGAYLQLNGADGSLRMGDSSGNFAALVQNYGGPKFLDRTTAGSPRLQYWAANSTQTEGEASKTLYTLATLSDGLQLAGDSGTGSVALNKILTVTGGAKTSSDLATDSNIGVTASGSTLQLQLAKQLKGLTSISLGNDMVLGNQTSSSATGDYLTGLDNTTWNGNPVSGRAATEDQLKQVSDSLSDGTKATGGFGLTADSGDASVKQSLGNTIKITAKDDDNLTTTADAANTAIKLALSKNLKLTSTTYTDAAGNNTVVNGSGITVAKPGATNEEKVSLTTSGLDNGGNQIVDVASGLGTTELAAATGDTLNHAATIGDLKTVAKGVTDSSDAKGLNFLGNSNPKDGAGNPTALHANLGGTISILGTGSDADDNYSGRNVKVIQKNNALYVELDKDLEARSMQVGYGENGNNVQGQLLLYGPNSDNSYSNLIVESQYMEGKPYLTNTTTNGNKRLIYKNGENDAPHTVATMSDGLKFSGDKGTAAVTLGSTLAVTGGASNDKLAKDANGNLVNGNIGVVATENSDGTSGSLTLALAKDINLGSHGSLTADSTKMGYQTVTTKVGQTNETGNYVAGLTNTQWNGTDYVSGRAATEDQLYTVSKSIQDTVNGATFAITAGGQGESTDATITKKVGESIRIFGDAPKVSGGGDGDGWDRKQANILTKVKKDNNQQDYISVELQDHLEVGVHAGTDTDGKTITGVDGSMQFKGATSKEVKVTGDHGVVLTDTQNNQAGAFYQKDGAGYLDLTGTTGTQATVSVQTGARNLAQQDQTRLAYTDQDNKVHNVATMDDGMIFAGDTGDNVSRTLNGTVKISGGVTDKNSLSTGSNIGVVASSDGLQLKLAKDLTGIDSITGLTNTTLDVAGFGTSQRAATEEQLVLMKGSIINSQQGGGFGLTADGDSTKAAKADLGSTIGIHGDSNITTSVSEDGKSIDIKLNNQVNLGDNGSISAGGVTISNSGIDAGNKNITNVKSGIVNGDDSDNTNAANIGDVKKLAGDAAKGAVDSLGKREFAGDDGKTVSRGLGETMKLSGGADTSKLTDGNIGVVKNANGDGLDIKLSQELSGLSSVTTGNSTLNNDGLAINNSDGTAGTTVTSSGIKIAVNGDNTRAVEITGSNVSMGGQQVHDVAAGTAATDAVNVSQLSMFANNVGSAINKLDNRMNRVGAGASALAALHPLDFDPDEKWDFAAGFGHYKNANAAAVGAFYRPNEDTMVSIGGSFGGGENMLNAGVSFKLGQGSHVTTSRVAMAKEIEKLKAVVQQQNEKLQENDTLRAQVEKQDKEIAELKAMVQQLAAKQ</sequence>
<dbReference type="EMBL" id="JBIEKR010000009">
    <property type="protein sequence ID" value="MFG6273643.1"/>
    <property type="molecule type" value="Genomic_DNA"/>
</dbReference>
<proteinExistence type="inferred from homology"/>
<gene>
    <name evidence="17" type="ORF">ACGTZG_10610</name>
</gene>
<feature type="domain" description="Trimeric autotransporter adhesin YadA-like head" evidence="14">
    <location>
        <begin position="239"/>
        <end position="261"/>
    </location>
</feature>
<feature type="compositionally biased region" description="Polar residues" evidence="12">
    <location>
        <begin position="104"/>
        <end position="113"/>
    </location>
</feature>
<feature type="region of interest" description="Disordered" evidence="12">
    <location>
        <begin position="68"/>
        <end position="117"/>
    </location>
</feature>
<dbReference type="Pfam" id="PF13018">
    <property type="entry name" value="ESPR"/>
    <property type="match status" value="1"/>
</dbReference>
<feature type="domain" description="Trimeric autotransporter adhesin YadA-like head" evidence="14">
    <location>
        <begin position="626"/>
        <end position="652"/>
    </location>
</feature>
<accession>A0ABW7DQJ2</accession>
<dbReference type="Proteomes" id="UP001605989">
    <property type="component" value="Unassembled WGS sequence"/>
</dbReference>
<evidence type="ECO:0000259" key="14">
    <source>
        <dbReference type="Pfam" id="PF05658"/>
    </source>
</evidence>
<keyword evidence="18" id="KW-1185">Reference proteome</keyword>
<feature type="domain" description="Trimeric autotransporter adhesin YadA-like head" evidence="14">
    <location>
        <begin position="603"/>
        <end position="624"/>
    </location>
</feature>
<evidence type="ECO:0000256" key="4">
    <source>
        <dbReference type="ARBA" id="ARBA00022448"/>
    </source>
</evidence>
<feature type="domain" description="Trimeric autotransporter adhesin YadA-like head" evidence="14">
    <location>
        <begin position="518"/>
        <end position="544"/>
    </location>
</feature>
<feature type="domain" description="Trimeric autotransporter adhesin YadA-like stalk" evidence="15">
    <location>
        <begin position="311"/>
        <end position="347"/>
    </location>
</feature>
<evidence type="ECO:0000313" key="18">
    <source>
        <dbReference type="Proteomes" id="UP001605989"/>
    </source>
</evidence>
<evidence type="ECO:0000256" key="11">
    <source>
        <dbReference type="SAM" id="Coils"/>
    </source>
</evidence>
<feature type="domain" description="Trimeric autotransporter adhesin YadA-like stalk" evidence="15">
    <location>
        <begin position="700"/>
        <end position="733"/>
    </location>
</feature>
<keyword evidence="7" id="KW-0732">Signal</keyword>
<keyword evidence="9" id="KW-0472">Membrane</keyword>
<dbReference type="InterPro" id="IPR008640">
    <property type="entry name" value="Adhesin_Head_dom"/>
</dbReference>
<evidence type="ECO:0000256" key="5">
    <source>
        <dbReference type="ARBA" id="ARBA00022452"/>
    </source>
</evidence>
<comment type="caution">
    <text evidence="17">The sequence shown here is derived from an EMBL/GenBank/DDBJ whole genome shotgun (WGS) entry which is preliminary data.</text>
</comment>
<dbReference type="Gene3D" id="2.150.10.10">
    <property type="entry name" value="Serralysin-like metalloprotease, C-terminal"/>
    <property type="match status" value="3"/>
</dbReference>
<comment type="similarity">
    <text evidence="3">Belongs to the autotransporter-2 (AT-2) (TC 1.B.40) family.</text>
</comment>
<dbReference type="Gene3D" id="2.20.70.140">
    <property type="match status" value="1"/>
</dbReference>
<evidence type="ECO:0000256" key="7">
    <source>
        <dbReference type="ARBA" id="ARBA00022729"/>
    </source>
</evidence>
<organism evidence="17 18">
    <name type="scientific">Megasphaera hexanoica</name>
    <dbReference type="NCBI Taxonomy" id="1675036"/>
    <lineage>
        <taxon>Bacteria</taxon>
        <taxon>Bacillati</taxon>
        <taxon>Bacillota</taxon>
        <taxon>Negativicutes</taxon>
        <taxon>Veillonellales</taxon>
        <taxon>Veillonellaceae</taxon>
        <taxon>Megasphaera</taxon>
    </lineage>
</organism>
<dbReference type="CDD" id="cd12820">
    <property type="entry name" value="LbR_YadA-like"/>
    <property type="match status" value="1"/>
</dbReference>
<feature type="domain" description="ESPR" evidence="16">
    <location>
        <begin position="1"/>
        <end position="45"/>
    </location>
</feature>
<feature type="domain" description="Trimeric autotransporter adhesin YadA-like stalk" evidence="15">
    <location>
        <begin position="2752"/>
        <end position="2789"/>
    </location>
</feature>
<dbReference type="InterPro" id="IPR011049">
    <property type="entry name" value="Serralysin-like_metalloprot_C"/>
</dbReference>
<keyword evidence="5" id="KW-1134">Transmembrane beta strand</keyword>